<dbReference type="InterPro" id="IPR018044">
    <property type="entry name" value="Peptidase_S11"/>
</dbReference>
<keyword evidence="10" id="KW-0121">Carboxypeptidase</keyword>
<sequence length="332" mass="34466">MRLVRVPGLRGPRQVNPALLAAGAMVLIIVAVLGAALLPPSGADDSGPGSTAAGSVNSSARSLPWPREGQTSVLVEGLGARGELGTKGTQTPVPIASVTKVMTAYVILRAHPLRAGESGPDITVDQQAADESVSRVESSVPVREGQRLSERQLLELLLIPSGNNIARLLARWDAGSQKAFAKKMNRAAHALGMRHTTYTGASGLERTTTSTSADQLKLAQQVMRDEVFRSIVAMPSTTAPDRPGRISNSNALLGTAGVIGVKTGSSTPAGGNLMWAATAPDGGGRDRLVLGVVLRQQAGTSPQQGLQAAFAHSSALIKGVRQWLKTTESGTR</sequence>
<evidence type="ECO:0000256" key="1">
    <source>
        <dbReference type="ARBA" id="ARBA00007164"/>
    </source>
</evidence>
<keyword evidence="10" id="KW-0645">Protease</keyword>
<evidence type="ECO:0000256" key="4">
    <source>
        <dbReference type="ARBA" id="ARBA00022960"/>
    </source>
</evidence>
<dbReference type="GO" id="GO:0004180">
    <property type="term" value="F:carboxypeptidase activity"/>
    <property type="evidence" value="ECO:0007669"/>
    <property type="project" value="UniProtKB-KW"/>
</dbReference>
<evidence type="ECO:0000256" key="2">
    <source>
        <dbReference type="ARBA" id="ARBA00022729"/>
    </source>
</evidence>
<evidence type="ECO:0000313" key="10">
    <source>
        <dbReference type="EMBL" id="GGO59394.1"/>
    </source>
</evidence>
<keyword evidence="2" id="KW-0732">Signal</keyword>
<dbReference type="PRINTS" id="PR00725">
    <property type="entry name" value="DADACBPTASE1"/>
</dbReference>
<evidence type="ECO:0000256" key="8">
    <source>
        <dbReference type="SAM" id="MobiDB-lite"/>
    </source>
</evidence>
<proteinExistence type="inferred from homology"/>
<organism evidence="10 11">
    <name type="scientific">Streptomyces lasiicapitis</name>
    <dbReference type="NCBI Taxonomy" id="1923961"/>
    <lineage>
        <taxon>Bacteria</taxon>
        <taxon>Bacillati</taxon>
        <taxon>Actinomycetota</taxon>
        <taxon>Actinomycetes</taxon>
        <taxon>Kitasatosporales</taxon>
        <taxon>Streptomycetaceae</taxon>
        <taxon>Streptomyces</taxon>
    </lineage>
</organism>
<evidence type="ECO:0000259" key="9">
    <source>
        <dbReference type="Pfam" id="PF00768"/>
    </source>
</evidence>
<dbReference type="PANTHER" id="PTHR21581">
    <property type="entry name" value="D-ALANYL-D-ALANINE CARBOXYPEPTIDASE"/>
    <property type="match status" value="1"/>
</dbReference>
<keyword evidence="3" id="KW-0378">Hydrolase</keyword>
<feature type="region of interest" description="Disordered" evidence="8">
    <location>
        <begin position="42"/>
        <end position="65"/>
    </location>
</feature>
<dbReference type="Pfam" id="PF00768">
    <property type="entry name" value="Peptidase_S11"/>
    <property type="match status" value="1"/>
</dbReference>
<dbReference type="Proteomes" id="UP000656881">
    <property type="component" value="Unassembled WGS sequence"/>
</dbReference>
<reference evidence="11" key="1">
    <citation type="journal article" date="2019" name="Int. J. Syst. Evol. Microbiol.">
        <title>The Global Catalogue of Microorganisms (GCM) 10K type strain sequencing project: providing services to taxonomists for standard genome sequencing and annotation.</title>
        <authorList>
            <consortium name="The Broad Institute Genomics Platform"/>
            <consortium name="The Broad Institute Genome Sequencing Center for Infectious Disease"/>
            <person name="Wu L."/>
            <person name="Ma J."/>
        </authorList>
    </citation>
    <scope>NUCLEOTIDE SEQUENCE [LARGE SCALE GENOMIC DNA]</scope>
    <source>
        <strain evidence="11">CGMCC 4.7349</strain>
    </source>
</reference>
<keyword evidence="5" id="KW-0573">Peptidoglycan synthesis</keyword>
<keyword evidence="11" id="KW-1185">Reference proteome</keyword>
<protein>
    <submittedName>
        <fullName evidence="10">D-alanyl-D-alanine carboxypeptidase</fullName>
    </submittedName>
</protein>
<evidence type="ECO:0000256" key="3">
    <source>
        <dbReference type="ARBA" id="ARBA00022801"/>
    </source>
</evidence>
<keyword evidence="6" id="KW-0961">Cell wall biogenesis/degradation</keyword>
<dbReference type="EMBL" id="BMNG01000028">
    <property type="protein sequence ID" value="GGO59394.1"/>
    <property type="molecule type" value="Genomic_DNA"/>
</dbReference>
<evidence type="ECO:0000313" key="11">
    <source>
        <dbReference type="Proteomes" id="UP000656881"/>
    </source>
</evidence>
<dbReference type="PANTHER" id="PTHR21581:SF33">
    <property type="entry name" value="D-ALANYL-D-ALANINE CARBOXYPEPTIDASE DACB"/>
    <property type="match status" value="1"/>
</dbReference>
<dbReference type="SUPFAM" id="SSF56601">
    <property type="entry name" value="beta-lactamase/transpeptidase-like"/>
    <property type="match status" value="1"/>
</dbReference>
<dbReference type="Gene3D" id="3.40.710.10">
    <property type="entry name" value="DD-peptidase/beta-lactamase superfamily"/>
    <property type="match status" value="1"/>
</dbReference>
<dbReference type="InterPro" id="IPR001967">
    <property type="entry name" value="Peptidase_S11_N"/>
</dbReference>
<accession>A0ABQ2MVI5</accession>
<feature type="domain" description="Peptidase S11 D-alanyl-D-alanine carboxypeptidase A N-terminal" evidence="9">
    <location>
        <begin position="86"/>
        <end position="279"/>
    </location>
</feature>
<comment type="caution">
    <text evidence="10">The sequence shown here is derived from an EMBL/GenBank/DDBJ whole genome shotgun (WGS) entry which is preliminary data.</text>
</comment>
<evidence type="ECO:0000256" key="5">
    <source>
        <dbReference type="ARBA" id="ARBA00022984"/>
    </source>
</evidence>
<name>A0ABQ2MVI5_9ACTN</name>
<evidence type="ECO:0000256" key="6">
    <source>
        <dbReference type="ARBA" id="ARBA00023316"/>
    </source>
</evidence>
<gene>
    <name evidence="10" type="primary">dacC</name>
    <name evidence="10" type="ORF">GCM10012286_80890</name>
</gene>
<evidence type="ECO:0000256" key="7">
    <source>
        <dbReference type="RuleBase" id="RU004016"/>
    </source>
</evidence>
<keyword evidence="4" id="KW-0133">Cell shape</keyword>
<feature type="compositionally biased region" description="Polar residues" evidence="8">
    <location>
        <begin position="48"/>
        <end position="61"/>
    </location>
</feature>
<dbReference type="InterPro" id="IPR012338">
    <property type="entry name" value="Beta-lactam/transpept-like"/>
</dbReference>
<comment type="similarity">
    <text evidence="1 7">Belongs to the peptidase S11 family.</text>
</comment>